<evidence type="ECO:0000256" key="2">
    <source>
        <dbReference type="ARBA" id="ARBA00011322"/>
    </source>
</evidence>
<feature type="domain" description="Calcineurin-like phosphoesterase" evidence="8">
    <location>
        <begin position="1"/>
        <end position="232"/>
    </location>
</feature>
<dbReference type="RefSeq" id="WP_027273292.1">
    <property type="nucleotide sequence ID" value="NZ_BRLH01000001.1"/>
</dbReference>
<keyword evidence="7" id="KW-0235">DNA replication</keyword>
<name>A0AAV5MY31_9GAMM</name>
<evidence type="ECO:0000313" key="11">
    <source>
        <dbReference type="Proteomes" id="UP001058124"/>
    </source>
</evidence>
<reference evidence="10" key="1">
    <citation type="submission" date="2022-06" db="EMBL/GenBank/DDBJ databases">
        <title>Draft genome sequences of Leminorella grimontii str. JCM5902.</title>
        <authorList>
            <person name="Wakabayashi Y."/>
            <person name="Kojima K."/>
        </authorList>
    </citation>
    <scope>NUCLEOTIDE SEQUENCE</scope>
    <source>
        <strain evidence="10">JCM 5902</strain>
    </source>
</reference>
<dbReference type="AlphaFoldDB" id="A0AAV5MY31"/>
<dbReference type="GO" id="GO:0006260">
    <property type="term" value="P:DNA replication"/>
    <property type="evidence" value="ECO:0007669"/>
    <property type="project" value="UniProtKB-KW"/>
</dbReference>
<evidence type="ECO:0000256" key="7">
    <source>
        <dbReference type="RuleBase" id="RU363069"/>
    </source>
</evidence>
<dbReference type="CDD" id="cd00840">
    <property type="entry name" value="MPP_Mre11_N"/>
    <property type="match status" value="1"/>
</dbReference>
<gene>
    <name evidence="7 10" type="primary">sbcD</name>
    <name evidence="10" type="ORF">SOASR030_08750</name>
</gene>
<keyword evidence="7" id="KW-0255">Endonuclease</keyword>
<dbReference type="PANTHER" id="PTHR30337">
    <property type="entry name" value="COMPONENT OF ATP-DEPENDENT DSDNA EXONUCLEASE"/>
    <property type="match status" value="1"/>
</dbReference>
<organism evidence="10 11">
    <name type="scientific">Leminorella grimontii</name>
    <dbReference type="NCBI Taxonomy" id="82981"/>
    <lineage>
        <taxon>Bacteria</taxon>
        <taxon>Pseudomonadati</taxon>
        <taxon>Pseudomonadota</taxon>
        <taxon>Gammaproteobacteria</taxon>
        <taxon>Enterobacterales</taxon>
        <taxon>Budviciaceae</taxon>
        <taxon>Leminorella</taxon>
    </lineage>
</organism>
<dbReference type="Gene3D" id="3.60.21.10">
    <property type="match status" value="1"/>
</dbReference>
<evidence type="ECO:0000313" key="10">
    <source>
        <dbReference type="EMBL" id="GKX54763.1"/>
    </source>
</evidence>
<dbReference type="Gene3D" id="3.30.160.720">
    <property type="match status" value="1"/>
</dbReference>
<evidence type="ECO:0000256" key="3">
    <source>
        <dbReference type="ARBA" id="ARBA00013365"/>
    </source>
</evidence>
<dbReference type="InterPro" id="IPR004843">
    <property type="entry name" value="Calcineurin-like_PHP"/>
</dbReference>
<dbReference type="InterPro" id="IPR004593">
    <property type="entry name" value="SbcD"/>
</dbReference>
<accession>A0AAV5MY31</accession>
<comment type="similarity">
    <text evidence="1 7">Belongs to the SbcD family.</text>
</comment>
<dbReference type="InterPro" id="IPR026843">
    <property type="entry name" value="SbcD_C"/>
</dbReference>
<dbReference type="PANTHER" id="PTHR30337:SF0">
    <property type="entry name" value="NUCLEASE SBCCD SUBUNIT D"/>
    <property type="match status" value="1"/>
</dbReference>
<dbReference type="GO" id="GO:0006310">
    <property type="term" value="P:DNA recombination"/>
    <property type="evidence" value="ECO:0007669"/>
    <property type="project" value="UniProtKB-KW"/>
</dbReference>
<evidence type="ECO:0000256" key="1">
    <source>
        <dbReference type="ARBA" id="ARBA00010555"/>
    </source>
</evidence>
<comment type="function">
    <text evidence="7">SbcCD cleaves DNA hairpin structures. These structures can inhibit DNA replication and are intermediates in certain DNA recombination reactions. The complex acts as a 3'-&gt;5' double strand exonuclease that can open hairpins. It also has a 5' single-strand endonuclease activity.</text>
</comment>
<protein>
    <recommendedName>
        <fullName evidence="3 7">Nuclease SbcCD subunit D</fullName>
    </recommendedName>
</protein>
<dbReference type="GO" id="GO:0004519">
    <property type="term" value="F:endonuclease activity"/>
    <property type="evidence" value="ECO:0007669"/>
    <property type="project" value="UniProtKB-KW"/>
</dbReference>
<dbReference type="Pfam" id="PF00149">
    <property type="entry name" value="Metallophos"/>
    <property type="match status" value="1"/>
</dbReference>
<dbReference type="InterPro" id="IPR029052">
    <property type="entry name" value="Metallo-depent_PP-like"/>
</dbReference>
<dbReference type="SUPFAM" id="SSF56300">
    <property type="entry name" value="Metallo-dependent phosphatases"/>
    <property type="match status" value="1"/>
</dbReference>
<sequence length="419" mass="47172">MRIIHTSDWHLGQYFFTKSRAAEHEAFLNWLTEQVVTYRVDAVIVAGDVFDTASPPSYARELYNQFIVRLQPTGCRLVVLGGNHDAVAVLNESRALLACLNVDVIADVAEDESQELLLLNDRTGEPSALLCAVPFIRKRDIVTSQAGQSAEEKRIGMQSAIAEHYRRVYELALAKRAALGRHFPIILTGHLTTVGASTSDSVREIYIGTLDAFPAQAFPPADYIALGHIHRPQRVAGLEHVRYSGSPIALSFDETGQEKSVVLVDLNPDASPQITLLPVPEFQPMRLIKGDIDEVLARLDAFKSSSEERPVWLDIEVDTALYLSDLQKRIQLMADDLPVEIVLLRRSKTMTHRHLERQEKETLTELTANDVFERRLAQEQQESPDENVASRYPRLREMFNGILDEVRLEGEQKAQEEIK</sequence>
<proteinExistence type="inferred from homology"/>
<keyword evidence="4 7" id="KW-0540">Nuclease</keyword>
<dbReference type="EMBL" id="BRLH01000001">
    <property type="protein sequence ID" value="GKX54763.1"/>
    <property type="molecule type" value="Genomic_DNA"/>
</dbReference>
<evidence type="ECO:0000256" key="5">
    <source>
        <dbReference type="ARBA" id="ARBA00022801"/>
    </source>
</evidence>
<dbReference type="Pfam" id="PF12320">
    <property type="entry name" value="SbcD_C"/>
    <property type="match status" value="1"/>
</dbReference>
<comment type="subunit">
    <text evidence="2 7">Heterodimer of SbcC and SbcD.</text>
</comment>
<dbReference type="NCBIfam" id="TIGR00619">
    <property type="entry name" value="sbcd"/>
    <property type="match status" value="1"/>
</dbReference>
<evidence type="ECO:0000259" key="9">
    <source>
        <dbReference type="Pfam" id="PF12320"/>
    </source>
</evidence>
<comment type="caution">
    <text evidence="10">The sequence shown here is derived from an EMBL/GenBank/DDBJ whole genome shotgun (WGS) entry which is preliminary data.</text>
</comment>
<keyword evidence="7" id="KW-0233">DNA recombination</keyword>
<keyword evidence="5 7" id="KW-0378">Hydrolase</keyword>
<dbReference type="NCBIfam" id="NF008206">
    <property type="entry name" value="PRK10966.1"/>
    <property type="match status" value="1"/>
</dbReference>
<evidence type="ECO:0000256" key="6">
    <source>
        <dbReference type="ARBA" id="ARBA00022839"/>
    </source>
</evidence>
<dbReference type="GO" id="GO:0008408">
    <property type="term" value="F:3'-5' exonuclease activity"/>
    <property type="evidence" value="ECO:0007669"/>
    <property type="project" value="InterPro"/>
</dbReference>
<evidence type="ECO:0000259" key="8">
    <source>
        <dbReference type="Pfam" id="PF00149"/>
    </source>
</evidence>
<dbReference type="Proteomes" id="UP001058124">
    <property type="component" value="Unassembled WGS sequence"/>
</dbReference>
<dbReference type="InterPro" id="IPR041796">
    <property type="entry name" value="Mre11_N"/>
</dbReference>
<keyword evidence="11" id="KW-1185">Reference proteome</keyword>
<dbReference type="InterPro" id="IPR050535">
    <property type="entry name" value="DNA_Repair-Maintenance_Comp"/>
</dbReference>
<keyword evidence="6 7" id="KW-0269">Exonuclease</keyword>
<feature type="domain" description="Nuclease SbcCD subunit D C-terminal" evidence="9">
    <location>
        <begin position="282"/>
        <end position="379"/>
    </location>
</feature>
<evidence type="ECO:0000256" key="4">
    <source>
        <dbReference type="ARBA" id="ARBA00022722"/>
    </source>
</evidence>